<keyword evidence="3" id="KW-0732">Signal</keyword>
<dbReference type="Gene3D" id="2.170.300.10">
    <property type="entry name" value="Tie2 ligand-binding domain superfamily"/>
    <property type="match status" value="1"/>
</dbReference>
<protein>
    <submittedName>
        <fullName evidence="6">TENX-like protein</fullName>
    </submittedName>
</protein>
<dbReference type="Proteomes" id="UP001164746">
    <property type="component" value="Chromosome 10"/>
</dbReference>
<dbReference type="Gene3D" id="2.10.25.10">
    <property type="entry name" value="Laminin"/>
    <property type="match status" value="1"/>
</dbReference>
<evidence type="ECO:0000256" key="2">
    <source>
        <dbReference type="SAM" id="Phobius"/>
    </source>
</evidence>
<evidence type="ECO:0000259" key="4">
    <source>
        <dbReference type="PROSITE" id="PS00022"/>
    </source>
</evidence>
<gene>
    <name evidence="6" type="ORF">MAR_031359</name>
</gene>
<evidence type="ECO:0000313" key="7">
    <source>
        <dbReference type="Proteomes" id="UP001164746"/>
    </source>
</evidence>
<proteinExistence type="predicted"/>
<feature type="non-terminal residue" evidence="6">
    <location>
        <position position="675"/>
    </location>
</feature>
<evidence type="ECO:0000256" key="1">
    <source>
        <dbReference type="ARBA" id="ARBA00022536"/>
    </source>
</evidence>
<dbReference type="PANTHER" id="PTHR24043">
    <property type="entry name" value="SCAVENGER RECEPTOR CLASS F"/>
    <property type="match status" value="1"/>
</dbReference>
<organism evidence="6 7">
    <name type="scientific">Mya arenaria</name>
    <name type="common">Soft-shell clam</name>
    <dbReference type="NCBI Taxonomy" id="6604"/>
    <lineage>
        <taxon>Eukaryota</taxon>
        <taxon>Metazoa</taxon>
        <taxon>Spiralia</taxon>
        <taxon>Lophotrochozoa</taxon>
        <taxon>Mollusca</taxon>
        <taxon>Bivalvia</taxon>
        <taxon>Autobranchia</taxon>
        <taxon>Heteroconchia</taxon>
        <taxon>Euheterodonta</taxon>
        <taxon>Imparidentia</taxon>
        <taxon>Neoheterodontei</taxon>
        <taxon>Myida</taxon>
        <taxon>Myoidea</taxon>
        <taxon>Myidae</taxon>
        <taxon>Mya</taxon>
    </lineage>
</organism>
<dbReference type="PROSITE" id="PS01248">
    <property type="entry name" value="EGF_LAM_1"/>
    <property type="match status" value="2"/>
</dbReference>
<keyword evidence="2" id="KW-0472">Membrane</keyword>
<dbReference type="PANTHER" id="PTHR24043:SF8">
    <property type="entry name" value="EGF-LIKE DOMAIN-CONTAINING PROTEIN"/>
    <property type="match status" value="1"/>
</dbReference>
<dbReference type="InterPro" id="IPR042635">
    <property type="entry name" value="MEGF10/SREC1/2-like"/>
</dbReference>
<feature type="chain" id="PRO_5046722629" evidence="3">
    <location>
        <begin position="22"/>
        <end position="675"/>
    </location>
</feature>
<dbReference type="SMART" id="SM00180">
    <property type="entry name" value="EGF_Lam"/>
    <property type="match status" value="3"/>
</dbReference>
<keyword evidence="1" id="KW-0245">EGF-like domain</keyword>
<feature type="signal peptide" evidence="3">
    <location>
        <begin position="1"/>
        <end position="21"/>
    </location>
</feature>
<keyword evidence="2" id="KW-0812">Transmembrane</keyword>
<feature type="domain" description="Laminin EGF-like" evidence="5">
    <location>
        <begin position="254"/>
        <end position="285"/>
    </location>
</feature>
<name>A0ABY7F4R4_MYAAR</name>
<feature type="transmembrane region" description="Helical" evidence="2">
    <location>
        <begin position="622"/>
        <end position="644"/>
    </location>
</feature>
<keyword evidence="2" id="KW-1133">Transmembrane helix</keyword>
<evidence type="ECO:0000313" key="6">
    <source>
        <dbReference type="EMBL" id="WAR16765.1"/>
    </source>
</evidence>
<keyword evidence="7" id="KW-1185">Reference proteome</keyword>
<sequence>MELYLSSITVLVLCQIREAKCDWCPGRCQCCLNDICGDYLGHNQACKDGCKDGYHQARCMWPCSENCQSCNQMNSLCLICKPGFYAPSDECSHACEYRNCACAQTDCDYCLDGFYDVSQHCNSACSKGCIEGKCNDTGSCDCVEHFKGNKCDMCELGKYGELCNDDCINDNCECTNSTNCISCKNGYLDFSSFCSKSCSVGCKNICNNEGHCSCHSQFTGSNCENCKLGYYGHNCTTQCTNGCINGTCNRDGTCDCLPNFTGARCETCVVGHYGDSCDKPCGLGCTGNICNKDDGTCICEYNYKGAICDICNDGYFGIYCNSFCPDRCYNCSSIEKCLACKEGFFGLDCTHQCSANCLGSRCDKCCGLCTDGCMDGFTAAACNDKCDSICKACSQTNHKHCLSCFGGYSGPSCKCLPNCQCELNSEPCNGCTNGFEIESKYCKCNKKYCVDYLNCRSCLNHSFYTYNGTCCECSTNCRNGQCVSEDHCLNGCEDGYTGADCSDLCIHHDVNCIKCSQVEQFCVICKSGFSPNTESVCARQCSDTCFNKECDAKTGRCLQGCNLNFYAEKCDLECPSTCASVPNKTRCDNYGRCLHGCIEGYTGVTCINATTANTGNSSAGGLIGGAVGGASTIIFVIIGIVLCIQRRKRKKKQSESGSQLQIRDPNPFIIEGISE</sequence>
<reference evidence="6" key="1">
    <citation type="submission" date="2022-11" db="EMBL/GenBank/DDBJ databases">
        <title>Centuries of genome instability and evolution in soft-shell clam transmissible cancer (bioRxiv).</title>
        <authorList>
            <person name="Hart S.F.M."/>
            <person name="Yonemitsu M.A."/>
            <person name="Giersch R.M."/>
            <person name="Beal B.F."/>
            <person name="Arriagada G."/>
            <person name="Davis B.W."/>
            <person name="Ostrander E.A."/>
            <person name="Goff S.P."/>
            <person name="Metzger M.J."/>
        </authorList>
    </citation>
    <scope>NUCLEOTIDE SEQUENCE</scope>
    <source>
        <strain evidence="6">MELC-2E11</strain>
        <tissue evidence="6">Siphon/mantle</tissue>
    </source>
</reference>
<dbReference type="EMBL" id="CP111021">
    <property type="protein sequence ID" value="WAR16765.1"/>
    <property type="molecule type" value="Genomic_DNA"/>
</dbReference>
<accession>A0ABY7F4R4</accession>
<dbReference type="InterPro" id="IPR002049">
    <property type="entry name" value="LE_dom"/>
</dbReference>
<feature type="domain" description="EGF-like" evidence="4">
    <location>
        <begin position="254"/>
        <end position="265"/>
    </location>
</feature>
<dbReference type="SMART" id="SM00181">
    <property type="entry name" value="EGF"/>
    <property type="match status" value="9"/>
</dbReference>
<evidence type="ECO:0000256" key="3">
    <source>
        <dbReference type="SAM" id="SignalP"/>
    </source>
</evidence>
<dbReference type="InterPro" id="IPR000742">
    <property type="entry name" value="EGF"/>
</dbReference>
<dbReference type="PROSITE" id="PS00022">
    <property type="entry name" value="EGF_1"/>
    <property type="match status" value="1"/>
</dbReference>
<evidence type="ECO:0000259" key="5">
    <source>
        <dbReference type="PROSITE" id="PS01248"/>
    </source>
</evidence>
<feature type="domain" description="Laminin EGF-like" evidence="5">
    <location>
        <begin position="140"/>
        <end position="174"/>
    </location>
</feature>